<dbReference type="Pfam" id="PF01257">
    <property type="entry name" value="2Fe-2S_thioredx"/>
    <property type="match status" value="1"/>
</dbReference>
<comment type="cofactor">
    <cofactor evidence="6">
        <name>[2Fe-2S] cluster</name>
        <dbReference type="ChEBI" id="CHEBI:190135"/>
    </cofactor>
</comment>
<dbReference type="PROSITE" id="PS01099">
    <property type="entry name" value="COMPLEX1_24K"/>
    <property type="match status" value="1"/>
</dbReference>
<dbReference type="Gene3D" id="3.40.30.10">
    <property type="entry name" value="Glutaredoxin"/>
    <property type="match status" value="1"/>
</dbReference>
<dbReference type="RefSeq" id="WP_013843156.1">
    <property type="nucleotide sequence ID" value="NC_015589.1"/>
</dbReference>
<dbReference type="EMBL" id="CP002780">
    <property type="protein sequence ID" value="AEG61408.1"/>
    <property type="molecule type" value="Genomic_DNA"/>
</dbReference>
<dbReference type="CDD" id="cd03064">
    <property type="entry name" value="TRX_Fd_NuoE"/>
    <property type="match status" value="1"/>
</dbReference>
<dbReference type="GO" id="GO:0046872">
    <property type="term" value="F:metal ion binding"/>
    <property type="evidence" value="ECO:0007669"/>
    <property type="project" value="UniProtKB-KW"/>
</dbReference>
<dbReference type="InterPro" id="IPR041921">
    <property type="entry name" value="NuoE_N"/>
</dbReference>
<dbReference type="PANTHER" id="PTHR43342">
    <property type="entry name" value="NADH-QUINONE OXIDOREDUCTASE, E SUBUNIT"/>
    <property type="match status" value="1"/>
</dbReference>
<name>F6DV11_DESRL</name>
<comment type="cofactor">
    <cofactor evidence="7">
        <name>[2Fe-2S] cluster</name>
        <dbReference type="ChEBI" id="CHEBI:190135"/>
    </cofactor>
    <text evidence="7">Binds 1 [2Fe-2S] cluster.</text>
</comment>
<dbReference type="GO" id="GO:0051537">
    <property type="term" value="F:2 iron, 2 sulfur cluster binding"/>
    <property type="evidence" value="ECO:0007669"/>
    <property type="project" value="UniProtKB-KW"/>
</dbReference>
<evidence type="ECO:0000256" key="4">
    <source>
        <dbReference type="ARBA" id="ARBA00023004"/>
    </source>
</evidence>
<feature type="binding site" evidence="7">
    <location>
        <position position="90"/>
    </location>
    <ligand>
        <name>[2Fe-2S] cluster</name>
        <dbReference type="ChEBI" id="CHEBI:190135"/>
    </ligand>
</feature>
<dbReference type="AlphaFoldDB" id="F6DV11"/>
<dbReference type="Proteomes" id="UP000009234">
    <property type="component" value="Chromosome"/>
</dbReference>
<dbReference type="InterPro" id="IPR042128">
    <property type="entry name" value="NuoE_dom"/>
</dbReference>
<dbReference type="PANTHER" id="PTHR43342:SF1">
    <property type="entry name" value="BIFURCATING [FEFE] HYDROGENASE GAMMA SUBUNIT"/>
    <property type="match status" value="1"/>
</dbReference>
<reference evidence="9" key="1">
    <citation type="submission" date="2011-05" db="EMBL/GenBank/DDBJ databases">
        <title>Complete sequence of Desulfotomaculum ruminis DSM 2154.</title>
        <authorList>
            <person name="Lucas S."/>
            <person name="Copeland A."/>
            <person name="Lapidus A."/>
            <person name="Cheng J.-F."/>
            <person name="Goodwin L."/>
            <person name="Pitluck S."/>
            <person name="Lu M."/>
            <person name="Detter J.C."/>
            <person name="Han C."/>
            <person name="Tapia R."/>
            <person name="Land M."/>
            <person name="Hauser L."/>
            <person name="Kyrpides N."/>
            <person name="Ivanova N."/>
            <person name="Mikhailova N."/>
            <person name="Pagani I."/>
            <person name="Stams A.J.M."/>
            <person name="Plugge C.M."/>
            <person name="Muyzer G."/>
            <person name="Kuever J."/>
            <person name="Parshina S.N."/>
            <person name="Ivanova A.E."/>
            <person name="Nazina T.N."/>
            <person name="Brambilla E."/>
            <person name="Spring S."/>
            <person name="Klenk H.-P."/>
            <person name="Woyke T."/>
        </authorList>
    </citation>
    <scope>NUCLEOTIDE SEQUENCE [LARGE SCALE GENOMIC DNA]</scope>
    <source>
        <strain evidence="9">ATCC 23193 / DSM 2154 / NCIB 8452 / DL</strain>
    </source>
</reference>
<comment type="similarity">
    <text evidence="1">Belongs to the complex I 24 kDa subunit family.</text>
</comment>
<evidence type="ECO:0000313" key="9">
    <source>
        <dbReference type="Proteomes" id="UP000009234"/>
    </source>
</evidence>
<protein>
    <submittedName>
        <fullName evidence="8">NADH dehydrogenase (Ubiquinone) 24 kDa subunit</fullName>
    </submittedName>
</protein>
<keyword evidence="3 7" id="KW-0479">Metal-binding</keyword>
<feature type="binding site" evidence="7">
    <location>
        <position position="135"/>
    </location>
    <ligand>
        <name>[2Fe-2S] cluster</name>
        <dbReference type="ChEBI" id="CHEBI:190135"/>
    </ligand>
</feature>
<organism evidence="8 9">
    <name type="scientific">Desulforamulus ruminis (strain ATCC 23193 / DSM 2154 / NCIMB 8452 / DL)</name>
    <name type="common">Desulfotomaculum ruminis</name>
    <dbReference type="NCBI Taxonomy" id="696281"/>
    <lineage>
        <taxon>Bacteria</taxon>
        <taxon>Bacillati</taxon>
        <taxon>Bacillota</taxon>
        <taxon>Clostridia</taxon>
        <taxon>Eubacteriales</taxon>
        <taxon>Peptococcaceae</taxon>
        <taxon>Desulforamulus</taxon>
    </lineage>
</organism>
<sequence>MKSAGRLLNKQDSSNPFAIIDHIVREHNLTEGSAIVILQQIQAAYGYVGKPMLERVSQLTGIPSSVLGSIVTFYTQFRLEPMGENLIQVCHGTACHLAGAERISEVLRQETGVPEGKTSVDGKFTVKKVACLGCCSLGPVVTVNDETFARVTPEKARQLIKEKRNDCRCNHSTDHDSPEEVIPVD</sequence>
<dbReference type="InterPro" id="IPR036249">
    <property type="entry name" value="Thioredoxin-like_sf"/>
</dbReference>
<evidence type="ECO:0000256" key="3">
    <source>
        <dbReference type="ARBA" id="ARBA00022723"/>
    </source>
</evidence>
<dbReference type="KEGG" id="dru:Desru_3199"/>
<keyword evidence="2 7" id="KW-0001">2Fe-2S</keyword>
<keyword evidence="8" id="KW-0830">Ubiquinone</keyword>
<keyword evidence="4 7" id="KW-0408">Iron</keyword>
<evidence type="ECO:0000313" key="8">
    <source>
        <dbReference type="EMBL" id="AEG61408.1"/>
    </source>
</evidence>
<evidence type="ECO:0000256" key="1">
    <source>
        <dbReference type="ARBA" id="ARBA00010643"/>
    </source>
</evidence>
<dbReference type="InterPro" id="IPR028431">
    <property type="entry name" value="NADP_DH_HndA-like"/>
</dbReference>
<feature type="binding site" evidence="7">
    <location>
        <position position="95"/>
    </location>
    <ligand>
        <name>[2Fe-2S] cluster</name>
        <dbReference type="ChEBI" id="CHEBI:190135"/>
    </ligand>
</feature>
<feature type="binding site" evidence="7">
    <location>
        <position position="131"/>
    </location>
    <ligand>
        <name>[2Fe-2S] cluster</name>
        <dbReference type="ChEBI" id="CHEBI:190135"/>
    </ligand>
</feature>
<evidence type="ECO:0000256" key="7">
    <source>
        <dbReference type="PIRSR" id="PIRSR000216-1"/>
    </source>
</evidence>
<dbReference type="STRING" id="696281.Desru_3199"/>
<evidence type="ECO:0000256" key="2">
    <source>
        <dbReference type="ARBA" id="ARBA00022714"/>
    </source>
</evidence>
<evidence type="ECO:0000256" key="6">
    <source>
        <dbReference type="ARBA" id="ARBA00034078"/>
    </source>
</evidence>
<evidence type="ECO:0000256" key="5">
    <source>
        <dbReference type="ARBA" id="ARBA00023014"/>
    </source>
</evidence>
<dbReference type="PIRSF" id="PIRSF000216">
    <property type="entry name" value="NADH_DH_24kDa"/>
    <property type="match status" value="1"/>
</dbReference>
<keyword evidence="9" id="KW-1185">Reference proteome</keyword>
<dbReference type="SUPFAM" id="SSF52833">
    <property type="entry name" value="Thioredoxin-like"/>
    <property type="match status" value="1"/>
</dbReference>
<dbReference type="InterPro" id="IPR002023">
    <property type="entry name" value="NuoE-like"/>
</dbReference>
<accession>F6DV11</accession>
<dbReference type="GO" id="GO:0016491">
    <property type="term" value="F:oxidoreductase activity"/>
    <property type="evidence" value="ECO:0007669"/>
    <property type="project" value="InterPro"/>
</dbReference>
<reference evidence="8 9" key="2">
    <citation type="journal article" date="2012" name="Stand. Genomic Sci.">
        <title>Complete genome sequence of the sulfate-reducing firmicute Desulfotomaculum ruminis type strain (DL(T)).</title>
        <authorList>
            <person name="Spring S."/>
            <person name="Visser M."/>
            <person name="Lu M."/>
            <person name="Copeland A."/>
            <person name="Lapidus A."/>
            <person name="Lucas S."/>
            <person name="Cheng J.F."/>
            <person name="Han C."/>
            <person name="Tapia R."/>
            <person name="Goodwin L.A."/>
            <person name="Pitluck S."/>
            <person name="Ivanova N."/>
            <person name="Land M."/>
            <person name="Hauser L."/>
            <person name="Larimer F."/>
            <person name="Rohde M."/>
            <person name="Goker M."/>
            <person name="Detter J.C."/>
            <person name="Kyrpides N.C."/>
            <person name="Woyke T."/>
            <person name="Schaap P.J."/>
            <person name="Plugge C.M."/>
            <person name="Muyzer G."/>
            <person name="Kuever J."/>
            <person name="Pereira I.A."/>
            <person name="Parshina S.N."/>
            <person name="Bernier-Latmani R."/>
            <person name="Stams A.J."/>
            <person name="Klenk H.P."/>
        </authorList>
    </citation>
    <scope>NUCLEOTIDE SEQUENCE [LARGE SCALE GENOMIC DNA]</scope>
    <source>
        <strain evidence="9">ATCC 23193 / DSM 2154 / NCIB 8452 / DL</strain>
    </source>
</reference>
<dbReference type="OrthoDB" id="9807941at2"/>
<dbReference type="eggNOG" id="COG1905">
    <property type="taxonomic scope" value="Bacteria"/>
</dbReference>
<keyword evidence="5 7" id="KW-0411">Iron-sulfur</keyword>
<gene>
    <name evidence="8" type="ordered locus">Desru_3199</name>
</gene>
<dbReference type="Gene3D" id="1.10.10.1590">
    <property type="entry name" value="NADH-quinone oxidoreductase subunit E"/>
    <property type="match status" value="1"/>
</dbReference>
<proteinExistence type="inferred from homology"/>
<dbReference type="HOGENOM" id="CLU_054362_2_1_9"/>